<feature type="repeat" description="Cell wall-binding" evidence="7">
    <location>
        <begin position="586"/>
        <end position="605"/>
    </location>
</feature>
<dbReference type="AlphaFoldDB" id="A0A1C7I806"/>
<keyword evidence="2" id="KW-0808">Transferase</keyword>
<keyword evidence="4 8" id="KW-0133">Cell shape</keyword>
<dbReference type="PROSITE" id="PS51170">
    <property type="entry name" value="CW"/>
    <property type="match status" value="9"/>
</dbReference>
<feature type="repeat" description="Cell wall-binding" evidence="7">
    <location>
        <begin position="309"/>
        <end position="328"/>
    </location>
</feature>
<feature type="region of interest" description="Disordered" evidence="9">
    <location>
        <begin position="31"/>
        <end position="94"/>
    </location>
</feature>
<feature type="domain" description="L,D-TPase catalytic" evidence="11">
    <location>
        <begin position="765"/>
        <end position="892"/>
    </location>
</feature>
<keyword evidence="5 8" id="KW-0573">Peptidoglycan synthesis</keyword>
<name>A0A1C7I806_9FIRM</name>
<keyword evidence="6 8" id="KW-0961">Cell wall biogenesis/degradation</keyword>
<keyword evidence="3" id="KW-0677">Repeat</keyword>
<feature type="repeat" description="Cell wall-binding" evidence="7">
    <location>
        <begin position="714"/>
        <end position="733"/>
    </location>
</feature>
<dbReference type="InterPro" id="IPR050979">
    <property type="entry name" value="LD-transpeptidase"/>
</dbReference>
<dbReference type="UniPathway" id="UPA00219"/>
<evidence type="ECO:0000256" key="1">
    <source>
        <dbReference type="ARBA" id="ARBA00004752"/>
    </source>
</evidence>
<dbReference type="GO" id="GO:0071972">
    <property type="term" value="F:peptidoglycan L,D-transpeptidase activity"/>
    <property type="evidence" value="ECO:0007669"/>
    <property type="project" value="TreeGrafter"/>
</dbReference>
<dbReference type="GO" id="GO:0071555">
    <property type="term" value="P:cell wall organization"/>
    <property type="evidence" value="ECO:0007669"/>
    <property type="project" value="UniProtKB-UniRule"/>
</dbReference>
<dbReference type="Gene3D" id="2.40.440.10">
    <property type="entry name" value="L,D-transpeptidase catalytic domain-like"/>
    <property type="match status" value="1"/>
</dbReference>
<dbReference type="GO" id="GO:0008360">
    <property type="term" value="P:regulation of cell shape"/>
    <property type="evidence" value="ECO:0007669"/>
    <property type="project" value="UniProtKB-UniRule"/>
</dbReference>
<evidence type="ECO:0000313" key="12">
    <source>
        <dbReference type="EMBL" id="ANU74699.2"/>
    </source>
</evidence>
<evidence type="ECO:0000256" key="9">
    <source>
        <dbReference type="SAM" id="MobiDB-lite"/>
    </source>
</evidence>
<dbReference type="SUPFAM" id="SSF69360">
    <property type="entry name" value="Cell wall binding repeat"/>
    <property type="match status" value="4"/>
</dbReference>
<evidence type="ECO:0000256" key="3">
    <source>
        <dbReference type="ARBA" id="ARBA00022737"/>
    </source>
</evidence>
<comment type="pathway">
    <text evidence="1 8">Cell wall biogenesis; peptidoglycan biosynthesis.</text>
</comment>
<feature type="signal peptide" evidence="10">
    <location>
        <begin position="1"/>
        <end position="27"/>
    </location>
</feature>
<feature type="compositionally biased region" description="Acidic residues" evidence="9">
    <location>
        <begin position="70"/>
        <end position="80"/>
    </location>
</feature>
<dbReference type="GO" id="GO:0016740">
    <property type="term" value="F:transferase activity"/>
    <property type="evidence" value="ECO:0007669"/>
    <property type="project" value="UniProtKB-KW"/>
</dbReference>
<evidence type="ECO:0000256" key="10">
    <source>
        <dbReference type="SAM" id="SignalP"/>
    </source>
</evidence>
<evidence type="ECO:0000256" key="5">
    <source>
        <dbReference type="ARBA" id="ARBA00022984"/>
    </source>
</evidence>
<keyword evidence="10" id="KW-0732">Signal</keyword>
<dbReference type="Pfam" id="PF19085">
    <property type="entry name" value="Choline_bind_2"/>
    <property type="match status" value="1"/>
</dbReference>
<evidence type="ECO:0000313" key="13">
    <source>
        <dbReference type="Proteomes" id="UP000092574"/>
    </source>
</evidence>
<dbReference type="Pfam" id="PF19127">
    <property type="entry name" value="Choline_bind_3"/>
    <property type="match status" value="3"/>
</dbReference>
<sequence>MKKRRMKLLALMLTAAVTITSVLPVGAAATDGSEVPQQVTGLTDPLDEGSGATDNGLGDAAGDGQMGDSQTDDGQTDGETNEVSHEAEAAQDDHWTLERAENVMIFRYYDSVDGFTGYQRKWVLDKQSGIWTYYEVQEDGTEMSVDPHPDATVTVGGKTIGFYGTAVYNDADYGLMNLTYAFEKVEGGLKGVGDWWHQEADGSFQYYLGEADPAEDPDAALAAGYRVPKSEMEGPFIIPGDDGVEYCYWLDANGMPLKNIWKFVTDEDGSKLAGYFGPDGKMLTEGMPTGLQNIEGANYWIGEDGQPETNVWKELDGKYYYFDGNGVQAQGKTGLQKIDGSNYWMNEDGSYAKSKWIVDGKKFYYFGADGKQATKTGLQTVNGKKYYVNKDGTVKKNTSVIVKGVRYFFDKDGKCTKSYKVFSEGWQQNTTGWWYQKEDGSWPANCWYKVKGQKYYFDGNGYMKTGWLALGNNWYYLTASGAMAQGWAMINGTWYYLTPGSGVMKTGWYKDGNTWYYSNGSGAMQTGWLKLGNTWYYLNGNGSMAQGWILVNGTWYYMAPGSGAMQVGWLNLKGTWYYLAGSGAMQTGWLMTGGTWYYLNGNGSMAQGWLSLGGTWYYLTPGNGGMKTGWYMAGKEWYYSYGNGAMARNAWIDTYYYVGSSGAMLKDTTIGGYYVDKNGRWIPGYGTVNVNTIGNWEKSGSTYYFKKSNGTYAKNEYVAWNGNWYYLDGNGVMLTGWHYIRGYKMYFTGSGALQQDVSGMVGGPYRLRVNRTKCQITVLAKDGSNGWTIPVKSITCSVGNPITLTPAGTFYIGDQDRWHILMGPSWGQWTSHVVNGIFIHSVAGSSQSQYNLAAADYNMLGQPASHGCIRVCVRDAKWIYDNTGRGTMVTIGDGYYEPFDKPATIKLPYGVNLKDPTDIW</sequence>
<gene>
    <name evidence="12" type="ORF">A4V09_02330</name>
</gene>
<dbReference type="Proteomes" id="UP000092574">
    <property type="component" value="Chromosome"/>
</dbReference>
<accession>A0A1C7I806</accession>
<dbReference type="InterPro" id="IPR018337">
    <property type="entry name" value="Cell_wall/Cho-bd_repeat"/>
</dbReference>
<dbReference type="InterPro" id="IPR038063">
    <property type="entry name" value="Transpep_catalytic_dom"/>
</dbReference>
<dbReference type="RefSeq" id="WP_084043402.1">
    <property type="nucleotide sequence ID" value="NZ_CP015405.2"/>
</dbReference>
<dbReference type="PANTHER" id="PTHR30582:SF2">
    <property type="entry name" value="L,D-TRANSPEPTIDASE YCIB-RELATED"/>
    <property type="match status" value="1"/>
</dbReference>
<protein>
    <recommendedName>
        <fullName evidence="11">L,D-TPase catalytic domain-containing protein</fullName>
    </recommendedName>
</protein>
<feature type="repeat" description="Cell wall-binding" evidence="7">
    <location>
        <begin position="375"/>
        <end position="394"/>
    </location>
</feature>
<dbReference type="Gene3D" id="2.10.270.10">
    <property type="entry name" value="Cholin Binding"/>
    <property type="match status" value="7"/>
</dbReference>
<dbReference type="Pfam" id="PF01473">
    <property type="entry name" value="Choline_bind_1"/>
    <property type="match status" value="6"/>
</dbReference>
<proteinExistence type="predicted"/>
<feature type="repeat" description="Cell wall-binding" evidence="7">
    <location>
        <begin position="444"/>
        <end position="463"/>
    </location>
</feature>
<feature type="chain" id="PRO_5038423021" description="L,D-TPase catalytic domain-containing protein" evidence="10">
    <location>
        <begin position="28"/>
        <end position="920"/>
    </location>
</feature>
<dbReference type="GO" id="GO:0005576">
    <property type="term" value="C:extracellular region"/>
    <property type="evidence" value="ECO:0007669"/>
    <property type="project" value="TreeGrafter"/>
</dbReference>
<dbReference type="SUPFAM" id="SSF141523">
    <property type="entry name" value="L,D-transpeptidase catalytic domain-like"/>
    <property type="match status" value="1"/>
</dbReference>
<dbReference type="GO" id="GO:0018104">
    <property type="term" value="P:peptidoglycan-protein cross-linking"/>
    <property type="evidence" value="ECO:0007669"/>
    <property type="project" value="TreeGrafter"/>
</dbReference>
<evidence type="ECO:0000256" key="4">
    <source>
        <dbReference type="ARBA" id="ARBA00022960"/>
    </source>
</evidence>
<dbReference type="OrthoDB" id="177750at2"/>
<organism evidence="12 13">
    <name type="scientific">Blautia pseudococcoides</name>
    <dbReference type="NCBI Taxonomy" id="1796616"/>
    <lineage>
        <taxon>Bacteria</taxon>
        <taxon>Bacillati</taxon>
        <taxon>Bacillota</taxon>
        <taxon>Clostridia</taxon>
        <taxon>Lachnospirales</taxon>
        <taxon>Lachnospiraceae</taxon>
        <taxon>Blautia</taxon>
    </lineage>
</organism>
<dbReference type="InterPro" id="IPR005490">
    <property type="entry name" value="LD_TPept_cat_dom"/>
</dbReference>
<keyword evidence="13" id="KW-1185">Reference proteome</keyword>
<dbReference type="PROSITE" id="PS52029">
    <property type="entry name" value="LD_TPASE"/>
    <property type="match status" value="1"/>
</dbReference>
<evidence type="ECO:0000259" key="11">
    <source>
        <dbReference type="PROSITE" id="PS52029"/>
    </source>
</evidence>
<dbReference type="Gene3D" id="2.20.120.10">
    <property type="entry name" value="Multimodular pneumococcal cell wall endolysin, domain 3"/>
    <property type="match status" value="1"/>
</dbReference>
<dbReference type="CDD" id="cd16913">
    <property type="entry name" value="YkuD_like"/>
    <property type="match status" value="1"/>
</dbReference>
<dbReference type="EMBL" id="CP015405">
    <property type="protein sequence ID" value="ANU74699.2"/>
    <property type="molecule type" value="Genomic_DNA"/>
</dbReference>
<reference evidence="12" key="1">
    <citation type="submission" date="2017-04" db="EMBL/GenBank/DDBJ databases">
        <title>Complete Genome Sequences of Twelve Strains of a Stable Defined Moderately Diverse Mouse Microbiota 2 (sDMDMm2).</title>
        <authorList>
            <person name="Uchimura Y."/>
            <person name="Wyss M."/>
            <person name="Brugiroux S."/>
            <person name="Limenitakis J.P."/>
            <person name="Stecher B."/>
            <person name="McCoy K.D."/>
            <person name="Macpherson A.J."/>
        </authorList>
    </citation>
    <scope>NUCLEOTIDE SEQUENCE</scope>
    <source>
        <strain evidence="12">YL58</strain>
    </source>
</reference>
<feature type="repeat" description="Cell wall-binding" evidence="7">
    <location>
        <begin position="525"/>
        <end position="544"/>
    </location>
</feature>
<evidence type="ECO:0000256" key="2">
    <source>
        <dbReference type="ARBA" id="ARBA00022679"/>
    </source>
</evidence>
<feature type="active site" description="Proton donor/acceptor" evidence="8">
    <location>
        <position position="840"/>
    </location>
</feature>
<dbReference type="Pfam" id="PF03734">
    <property type="entry name" value="YkuD"/>
    <property type="match status" value="1"/>
</dbReference>
<feature type="active site" description="Nucleophile" evidence="8">
    <location>
        <position position="868"/>
    </location>
</feature>
<evidence type="ECO:0000256" key="8">
    <source>
        <dbReference type="PROSITE-ProRule" id="PRU01373"/>
    </source>
</evidence>
<feature type="repeat" description="Cell wall-binding" evidence="7">
    <location>
        <begin position="464"/>
        <end position="483"/>
    </location>
</feature>
<dbReference type="KEGG" id="byl:A4V09_02330"/>
<feature type="repeat" description="Cell wall-binding" evidence="7">
    <location>
        <begin position="566"/>
        <end position="585"/>
    </location>
</feature>
<feature type="repeat" description="Cell wall-binding" evidence="7">
    <location>
        <begin position="505"/>
        <end position="524"/>
    </location>
</feature>
<dbReference type="PANTHER" id="PTHR30582">
    <property type="entry name" value="L,D-TRANSPEPTIDASE"/>
    <property type="match status" value="1"/>
</dbReference>
<feature type="compositionally biased region" description="Basic and acidic residues" evidence="9">
    <location>
        <begin position="82"/>
        <end position="94"/>
    </location>
</feature>
<evidence type="ECO:0000256" key="6">
    <source>
        <dbReference type="ARBA" id="ARBA00023316"/>
    </source>
</evidence>
<evidence type="ECO:0000256" key="7">
    <source>
        <dbReference type="PROSITE-ProRule" id="PRU00591"/>
    </source>
</evidence>
<dbReference type="STRING" id="1796616.A4V09_02330"/>